<evidence type="ECO:0000313" key="1">
    <source>
        <dbReference type="EMBL" id="GLJ80561.1"/>
    </source>
</evidence>
<reference evidence="1" key="2">
    <citation type="submission" date="2023-01" db="EMBL/GenBank/DDBJ databases">
        <authorList>
            <person name="Sun Q."/>
            <person name="Evtushenko L."/>
        </authorList>
    </citation>
    <scope>NUCLEOTIDE SEQUENCE</scope>
    <source>
        <strain evidence="1">VKM Ac-1447</strain>
    </source>
</reference>
<comment type="caution">
    <text evidence="1">The sequence shown here is derived from an EMBL/GenBank/DDBJ whole genome shotgun (WGS) entry which is preliminary data.</text>
</comment>
<dbReference type="EMBL" id="BSEO01000014">
    <property type="protein sequence ID" value="GLJ80561.1"/>
    <property type="molecule type" value="Genomic_DNA"/>
</dbReference>
<sequence>MPPPTSVVAMTTTVRAAGAAHFLSLVPHLLGFQPSSSLVVVPFAGRRSLGAMRVDLPTGDLDDLDRAAATIVGMVCRIPDADGLTAIVYTPDSAAEGLPGVPLLAAISRAADVCGLHVADLLSVGADGWGSHLDTACPAGGRSLHEIDDAARGAGAPPDPAPVLEHHTAGAELPRRSAAERRAVGHALHAFEAALAVVCGIPRVGRRTPARGDEAVDTDALAAVCELDDPPRLFEAALTLDPATLDPGRVALLTWCLSRPALRDVALVQWATDADGGAAALDAQHRWEDGEDYPERLGRIMWGDGDGPDPDRLRMALAVVREVAALAPRRLRPGPLALCAWLSWALGRSSHAASYAQRALEIDPDHGLAEIMLSFVQVGHLPDWAFRQRGRVR</sequence>
<gene>
    <name evidence="1" type="ORF">GCM10017586_22440</name>
</gene>
<organism evidence="1 2">
    <name type="scientific">Microbacterium imperiale</name>
    <dbReference type="NCBI Taxonomy" id="33884"/>
    <lineage>
        <taxon>Bacteria</taxon>
        <taxon>Bacillati</taxon>
        <taxon>Actinomycetota</taxon>
        <taxon>Actinomycetes</taxon>
        <taxon>Micrococcales</taxon>
        <taxon>Microbacteriaceae</taxon>
        <taxon>Microbacterium</taxon>
    </lineage>
</organism>
<evidence type="ECO:0008006" key="3">
    <source>
        <dbReference type="Google" id="ProtNLM"/>
    </source>
</evidence>
<name>A0A9W6HI48_9MICO</name>
<dbReference type="Pfam" id="PF13830">
    <property type="entry name" value="DUF4192"/>
    <property type="match status" value="1"/>
</dbReference>
<reference evidence="1" key="1">
    <citation type="journal article" date="2014" name="Int. J. Syst. Evol. Microbiol.">
        <title>Complete genome sequence of Corynebacterium casei LMG S-19264T (=DSM 44701T), isolated from a smear-ripened cheese.</title>
        <authorList>
            <consortium name="US DOE Joint Genome Institute (JGI-PGF)"/>
            <person name="Walter F."/>
            <person name="Albersmeier A."/>
            <person name="Kalinowski J."/>
            <person name="Ruckert C."/>
        </authorList>
    </citation>
    <scope>NUCLEOTIDE SEQUENCE</scope>
    <source>
        <strain evidence="1">VKM Ac-1447</strain>
    </source>
</reference>
<accession>A0A9W6HI48</accession>
<dbReference type="InterPro" id="IPR025447">
    <property type="entry name" value="DUF4192"/>
</dbReference>
<proteinExistence type="predicted"/>
<protein>
    <recommendedName>
        <fullName evidence="3">Lipopolysaccharide biosynthesis protein</fullName>
    </recommendedName>
</protein>
<dbReference type="Proteomes" id="UP001142317">
    <property type="component" value="Unassembled WGS sequence"/>
</dbReference>
<evidence type="ECO:0000313" key="2">
    <source>
        <dbReference type="Proteomes" id="UP001142317"/>
    </source>
</evidence>
<keyword evidence="2" id="KW-1185">Reference proteome</keyword>
<dbReference type="AlphaFoldDB" id="A0A9W6HI48"/>